<evidence type="ECO:0000313" key="4">
    <source>
        <dbReference type="EMBL" id="KKP92438.1"/>
    </source>
</evidence>
<comment type="similarity">
    <text evidence="1">Belongs to the bacterial ribosomal protein bL28 family.</text>
</comment>
<dbReference type="AlphaFoldDB" id="A0A0G0DGC7"/>
<evidence type="ECO:0000256" key="1">
    <source>
        <dbReference type="ARBA" id="ARBA00008760"/>
    </source>
</evidence>
<dbReference type="InterPro" id="IPR037147">
    <property type="entry name" value="Ribosomal_bL28_sf"/>
</dbReference>
<accession>A0A0G0DGC7</accession>
<gene>
    <name evidence="4" type="ORF">UR96_C0013G0007</name>
</gene>
<dbReference type="Pfam" id="PF00830">
    <property type="entry name" value="Ribosomal_L28"/>
    <property type="match status" value="1"/>
</dbReference>
<name>A0A0G0DGC7_9BACT</name>
<dbReference type="InterPro" id="IPR034704">
    <property type="entry name" value="Ribosomal_bL28/bL31-like_sf"/>
</dbReference>
<dbReference type="EMBL" id="LBRE01000013">
    <property type="protein sequence ID" value="KKP92438.1"/>
    <property type="molecule type" value="Genomic_DNA"/>
</dbReference>
<dbReference type="GO" id="GO:1990904">
    <property type="term" value="C:ribonucleoprotein complex"/>
    <property type="evidence" value="ECO:0007669"/>
    <property type="project" value="UniProtKB-KW"/>
</dbReference>
<dbReference type="InterPro" id="IPR050096">
    <property type="entry name" value="Bacterial_rp_bL28"/>
</dbReference>
<dbReference type="GO" id="GO:0005840">
    <property type="term" value="C:ribosome"/>
    <property type="evidence" value="ECO:0007669"/>
    <property type="project" value="UniProtKB-KW"/>
</dbReference>
<keyword evidence="2" id="KW-0689">Ribosomal protein</keyword>
<protein>
    <recommendedName>
        <fullName evidence="6">50S ribosomal protein L28</fullName>
    </recommendedName>
</protein>
<dbReference type="InterPro" id="IPR026569">
    <property type="entry name" value="Ribosomal_bL28"/>
</dbReference>
<evidence type="ECO:0000313" key="5">
    <source>
        <dbReference type="Proteomes" id="UP000034140"/>
    </source>
</evidence>
<evidence type="ECO:0000256" key="3">
    <source>
        <dbReference type="ARBA" id="ARBA00023274"/>
    </source>
</evidence>
<sequence>MTIKQILVYNTSVMSKECFICTKSTIAGRSIQHKHSVGWRYKAPHTVRQFKPNLRSIDLDIDGTVKNVTICMKCYKRLQKEAKEKTA</sequence>
<dbReference type="Proteomes" id="UP000034140">
    <property type="component" value="Unassembled WGS sequence"/>
</dbReference>
<keyword evidence="3" id="KW-0687">Ribonucleoprotein</keyword>
<comment type="caution">
    <text evidence="4">The sequence shown here is derived from an EMBL/GenBank/DDBJ whole genome shotgun (WGS) entry which is preliminary data.</text>
</comment>
<reference evidence="4 5" key="1">
    <citation type="journal article" date="2015" name="Nature">
        <title>rRNA introns, odd ribosomes, and small enigmatic genomes across a large radiation of phyla.</title>
        <authorList>
            <person name="Brown C.T."/>
            <person name="Hug L.A."/>
            <person name="Thomas B.C."/>
            <person name="Sharon I."/>
            <person name="Castelle C.J."/>
            <person name="Singh A."/>
            <person name="Wilkins M.J."/>
            <person name="Williams K.H."/>
            <person name="Banfield J.F."/>
        </authorList>
    </citation>
    <scope>NUCLEOTIDE SEQUENCE [LARGE SCALE GENOMIC DNA]</scope>
</reference>
<evidence type="ECO:0008006" key="6">
    <source>
        <dbReference type="Google" id="ProtNLM"/>
    </source>
</evidence>
<organism evidence="4 5">
    <name type="scientific">candidate division WS6 bacterium GW2011_GWC1_36_11</name>
    <dbReference type="NCBI Taxonomy" id="1619090"/>
    <lineage>
        <taxon>Bacteria</taxon>
        <taxon>Candidatus Dojkabacteria</taxon>
    </lineage>
</organism>
<dbReference type="PANTHER" id="PTHR39080">
    <property type="entry name" value="50S RIBOSOMAL PROTEIN L28"/>
    <property type="match status" value="1"/>
</dbReference>
<dbReference type="PANTHER" id="PTHR39080:SF1">
    <property type="entry name" value="LARGE RIBOSOMAL SUBUNIT PROTEIN BL28A"/>
    <property type="match status" value="1"/>
</dbReference>
<dbReference type="Gene3D" id="2.30.170.40">
    <property type="entry name" value="Ribosomal protein L28/L24"/>
    <property type="match status" value="1"/>
</dbReference>
<evidence type="ECO:0000256" key="2">
    <source>
        <dbReference type="ARBA" id="ARBA00022980"/>
    </source>
</evidence>
<dbReference type="SUPFAM" id="SSF143800">
    <property type="entry name" value="L28p-like"/>
    <property type="match status" value="1"/>
</dbReference>
<dbReference type="GO" id="GO:0003735">
    <property type="term" value="F:structural constituent of ribosome"/>
    <property type="evidence" value="ECO:0007669"/>
    <property type="project" value="InterPro"/>
</dbReference>
<proteinExistence type="inferred from homology"/>